<dbReference type="SUPFAM" id="SSF52540">
    <property type="entry name" value="P-loop containing nucleoside triphosphate hydrolases"/>
    <property type="match status" value="1"/>
</dbReference>
<accession>A0A975J1E8</accession>
<proteinExistence type="predicted"/>
<dbReference type="AlphaFoldDB" id="A0A975J1E8"/>
<dbReference type="RefSeq" id="WP_211633043.1">
    <property type="nucleotide sequence ID" value="NZ_CP073100.1"/>
</dbReference>
<name>A0A975J1E8_9BACT</name>
<dbReference type="InterPro" id="IPR001646">
    <property type="entry name" value="5peptide_repeat"/>
</dbReference>
<dbReference type="Proteomes" id="UP000676169">
    <property type="component" value="Chromosome"/>
</dbReference>
<dbReference type="Gene3D" id="2.160.20.80">
    <property type="entry name" value="E3 ubiquitin-protein ligase SopA"/>
    <property type="match status" value="1"/>
</dbReference>
<keyword evidence="3" id="KW-1185">Reference proteome</keyword>
<sequence length="925" mass="105762">MGGKDAAKGFVYQDLCALYRALTLYTEGTGQTLQVEDGRRANKGKPEPWDIKIRNPASETFTTELWQAKDTTVSKNQCCEYWKNLHRHLHRGEILIAAQAEVHQDALLGVITSSQLNSALERFRQFLEILRDYDEMPGRADMEQVWKEDFDGVDLDQFVKLIAGEEIPGLMLFDFESRNNGSVYWFRRFIVEGWTSSSLRDRIENLCGRQLEVNLSATKDFDDLCGRALSLIRTNYGRPLLFDDIVASIRENHRPTTSKRKVVKDILKLQIDRVRTAERPQEPSLEKLFVEPCAEIQGGNSAPEDSKTSYSTETWLRRHLLKQDKDSALTLLLGDFGHGKSTLLKIMAARLAAAWKEGDPIPVFVSLRHSFQEGNNILELVTDAVSEAAALDDETWRSSEWLVLCDGFDELNVLHQDRPDWVRSRFHKLYAASLKPNIKLVISSRPILFMDSSERADYLRPYLKVNLKPFDKQRIRTWLENWGCPLTYDDLERLGLSEVATTPVILLLIAQLHRAKRLSNESYTRRASIYSEFFQWVSNTGGALNANERMRKHFEIPMEILRRIAVLLSSHPKSQAGMMEVPLLLDELKHDSKASERHLDPRLFVRHAFHEGRPNYVEFLHQSLREYLVADHLLHAMFQEEDDGEWAFAPDYQQLLIDRPLTLAEVRFFRDLVEEFAENTGPDLVEQFAELHWWPSLLRDLAEDSWRLAKSSDETTQPILSRVSYSVLGPGRQPIRESRPLRIEIAIANIALLQFLGQAYYCHAANVGEPNRVEGLCYLMNFLSSAPDLEPLLSVLKKAVTGLEFSAEVDVSHLDFSGFDFEGATLDGMMFKGCSFDDTSFKKSVLRGCSFSSCHFSGTRWTSAKLSNRTTFSYCRFLGSAENVPRSKSFHYLDCAFPTDLAEAANLKRSRDETICSNFDESENS</sequence>
<dbReference type="Pfam" id="PF00805">
    <property type="entry name" value="Pentapeptide"/>
    <property type="match status" value="1"/>
</dbReference>
<evidence type="ECO:0000313" key="3">
    <source>
        <dbReference type="Proteomes" id="UP000676169"/>
    </source>
</evidence>
<dbReference type="SUPFAM" id="SSF141571">
    <property type="entry name" value="Pentapeptide repeat-like"/>
    <property type="match status" value="1"/>
</dbReference>
<dbReference type="InterPro" id="IPR027417">
    <property type="entry name" value="P-loop_NTPase"/>
</dbReference>
<dbReference type="Pfam" id="PF05729">
    <property type="entry name" value="NACHT"/>
    <property type="match status" value="1"/>
</dbReference>
<dbReference type="Gene3D" id="3.40.50.300">
    <property type="entry name" value="P-loop containing nucleotide triphosphate hydrolases"/>
    <property type="match status" value="1"/>
</dbReference>
<dbReference type="InterPro" id="IPR007111">
    <property type="entry name" value="NACHT_NTPase"/>
</dbReference>
<protein>
    <submittedName>
        <fullName evidence="2">NACHT domain-containing protein</fullName>
    </submittedName>
</protein>
<feature type="domain" description="NACHT" evidence="1">
    <location>
        <begin position="330"/>
        <end position="482"/>
    </location>
</feature>
<dbReference type="KEGG" id="lamb:KBB96_05055"/>
<evidence type="ECO:0000313" key="2">
    <source>
        <dbReference type="EMBL" id="QUE52261.1"/>
    </source>
</evidence>
<reference evidence="2" key="1">
    <citation type="submission" date="2021-04" db="EMBL/GenBank/DDBJ databases">
        <title>Luteolibacter sp. 32A isolated from the skin of an Anderson's salamander (Ambystoma andersonii).</title>
        <authorList>
            <person name="Spergser J."/>
            <person name="Busse H.-J."/>
        </authorList>
    </citation>
    <scope>NUCLEOTIDE SEQUENCE</scope>
    <source>
        <strain evidence="2">32A</strain>
    </source>
</reference>
<organism evidence="2 3">
    <name type="scientific">Luteolibacter ambystomatis</name>
    <dbReference type="NCBI Taxonomy" id="2824561"/>
    <lineage>
        <taxon>Bacteria</taxon>
        <taxon>Pseudomonadati</taxon>
        <taxon>Verrucomicrobiota</taxon>
        <taxon>Verrucomicrobiia</taxon>
        <taxon>Verrucomicrobiales</taxon>
        <taxon>Verrucomicrobiaceae</taxon>
        <taxon>Luteolibacter</taxon>
    </lineage>
</organism>
<dbReference type="EMBL" id="CP073100">
    <property type="protein sequence ID" value="QUE52261.1"/>
    <property type="molecule type" value="Genomic_DNA"/>
</dbReference>
<gene>
    <name evidence="2" type="ORF">KBB96_05055</name>
</gene>
<evidence type="ECO:0000259" key="1">
    <source>
        <dbReference type="Pfam" id="PF05729"/>
    </source>
</evidence>